<accession>A0A0P9MJA1</accession>
<feature type="transmembrane region" description="Helical" evidence="1">
    <location>
        <begin position="191"/>
        <end position="207"/>
    </location>
</feature>
<dbReference type="PATRIC" id="fig|200452.3.peg.4018"/>
<evidence type="ECO:0000256" key="1">
    <source>
        <dbReference type="SAM" id="Phobius"/>
    </source>
</evidence>
<feature type="transmembrane region" description="Helical" evidence="1">
    <location>
        <begin position="133"/>
        <end position="155"/>
    </location>
</feature>
<reference evidence="3 4" key="1">
    <citation type="submission" date="2015-09" db="EMBL/GenBank/DDBJ databases">
        <title>Genome announcement of multiple Pseudomonas syringae strains.</title>
        <authorList>
            <person name="Thakur S."/>
            <person name="Wang P.W."/>
            <person name="Gong Y."/>
            <person name="Weir B.S."/>
            <person name="Guttman D.S."/>
        </authorList>
    </citation>
    <scope>NUCLEOTIDE SEQUENCE [LARGE SCALE GENOMIC DNA]</scope>
    <source>
        <strain evidence="3 4">ICMP19117</strain>
    </source>
</reference>
<dbReference type="InterPro" id="IPR005804">
    <property type="entry name" value="FA_desaturase_dom"/>
</dbReference>
<evidence type="ECO:0000313" key="3">
    <source>
        <dbReference type="EMBL" id="KPW84363.1"/>
    </source>
</evidence>
<evidence type="ECO:0000259" key="2">
    <source>
        <dbReference type="Pfam" id="PF00487"/>
    </source>
</evidence>
<dbReference type="AlphaFoldDB" id="A0A0P9MJA1"/>
<dbReference type="Pfam" id="PF00487">
    <property type="entry name" value="FA_desaturase"/>
    <property type="match status" value="1"/>
</dbReference>
<comment type="caution">
    <text evidence="3">The sequence shown here is derived from an EMBL/GenBank/DDBJ whole genome shotgun (WGS) entry which is preliminary data.</text>
</comment>
<gene>
    <name evidence="3" type="ORF">ALO92_03362</name>
</gene>
<organism evidence="3 4">
    <name type="scientific">Pseudomonas congelans</name>
    <dbReference type="NCBI Taxonomy" id="200452"/>
    <lineage>
        <taxon>Bacteria</taxon>
        <taxon>Pseudomonadati</taxon>
        <taxon>Pseudomonadota</taxon>
        <taxon>Gammaproteobacteria</taxon>
        <taxon>Pseudomonadales</taxon>
        <taxon>Pseudomonadaceae</taxon>
        <taxon>Pseudomonas</taxon>
    </lineage>
</organism>
<sequence length="313" mass="36456">MVIQAQLYMDIYPARRFDNANLAVLALQTLLWSATLTWLSETGAGPWKWLILIPFCLVMQGVFSMMHEAFHSLAHSDKTVNYLMMWWASTLFGASATLIHINHLGHHSRNRTRAELADFAMPGESLLRKRLEYYFAVLGGIWLAAFVGSLLLPLLPPRIADRWSRSGEVNTYAAAFKDFSISDFRRIRKEVITGLAVWLICAYLFGWSWEVVLIAYIAFGFSWSSLQWVYHMRTPIDVVEGAYNMRAPRVVRWAFLNFNYNLTHHRHSQMHWQHMHAASNPKETRPLWFGWLQVFMPPQRLPDDLTQLDKTYF</sequence>
<name>A0A0P9MJA1_9PSED</name>
<dbReference type="CDD" id="cd01060">
    <property type="entry name" value="Membrane-FADS-like"/>
    <property type="match status" value="1"/>
</dbReference>
<feature type="domain" description="Fatty acid desaturase" evidence="2">
    <location>
        <begin position="49"/>
        <end position="279"/>
    </location>
</feature>
<proteinExistence type="predicted"/>
<feature type="transmembrane region" description="Helical" evidence="1">
    <location>
        <begin position="51"/>
        <end position="70"/>
    </location>
</feature>
<dbReference type="Proteomes" id="UP000050411">
    <property type="component" value="Unassembled WGS sequence"/>
</dbReference>
<keyword evidence="1" id="KW-1133">Transmembrane helix</keyword>
<dbReference type="EMBL" id="LJQB01000058">
    <property type="protein sequence ID" value="KPW84363.1"/>
    <property type="molecule type" value="Genomic_DNA"/>
</dbReference>
<feature type="transmembrane region" description="Helical" evidence="1">
    <location>
        <begin position="20"/>
        <end position="39"/>
    </location>
</feature>
<protein>
    <recommendedName>
        <fullName evidence="2">Fatty acid desaturase domain-containing protein</fullName>
    </recommendedName>
</protein>
<dbReference type="GO" id="GO:0006629">
    <property type="term" value="P:lipid metabolic process"/>
    <property type="evidence" value="ECO:0007669"/>
    <property type="project" value="InterPro"/>
</dbReference>
<evidence type="ECO:0000313" key="4">
    <source>
        <dbReference type="Proteomes" id="UP000050411"/>
    </source>
</evidence>
<keyword evidence="1" id="KW-0812">Transmembrane</keyword>
<keyword evidence="1" id="KW-0472">Membrane</keyword>
<feature type="transmembrane region" description="Helical" evidence="1">
    <location>
        <begin position="82"/>
        <end position="101"/>
    </location>
</feature>